<evidence type="ECO:0000313" key="1">
    <source>
        <dbReference type="EMBL" id="CAE6481995.1"/>
    </source>
</evidence>
<dbReference type="Proteomes" id="UP000663841">
    <property type="component" value="Unassembled WGS sequence"/>
</dbReference>
<reference evidence="1" key="1">
    <citation type="submission" date="2021-01" db="EMBL/GenBank/DDBJ databases">
        <authorList>
            <person name="Kaushik A."/>
        </authorList>
    </citation>
    <scope>NUCLEOTIDE SEQUENCE</scope>
    <source>
        <strain evidence="1">AG3-T5</strain>
    </source>
</reference>
<evidence type="ECO:0000313" key="2">
    <source>
        <dbReference type="Proteomes" id="UP000663841"/>
    </source>
</evidence>
<gene>
    <name evidence="1" type="ORF">RDB_LOCUS211320</name>
</gene>
<dbReference type="AlphaFoldDB" id="A0A8H3H5K1"/>
<organism evidence="1 2">
    <name type="scientific">Rhizoctonia solani</name>
    <dbReference type="NCBI Taxonomy" id="456999"/>
    <lineage>
        <taxon>Eukaryota</taxon>
        <taxon>Fungi</taxon>
        <taxon>Dikarya</taxon>
        <taxon>Basidiomycota</taxon>
        <taxon>Agaricomycotina</taxon>
        <taxon>Agaricomycetes</taxon>
        <taxon>Cantharellales</taxon>
        <taxon>Ceratobasidiaceae</taxon>
        <taxon>Rhizoctonia</taxon>
    </lineage>
</organism>
<sequence length="548" mass="61272">MSQLAGFDQVVAISQWKINEDLEYRYATWKRSLQRFSAHSTDDKGGLMEATLSAPTVEIYVPGEPQKAIFRLNFQDGHFDYAQGDTLQRLSMKGWSLAFLASLPPSKITEDPSDLRPAIPDDVIHNIEKAGSYSLSQILIDLGTANVVEFNFARSVTPGLVASDDNDAPKKQALEKFMKTYLQELSRDGQNVLGYSISVTDPSVANPNAPSFAPVSVSVQTMPFADESNATDETRNRNALLFLEMLGNTAGQSAPRPAIPLSGSHAWIPEGEVGTMIVHKNVFWERFLAGHLIFFAIDAVRFANTIAHWLKAEDMKGDLPDDKPWILSEDRPSADSWSTTDDHSAVFSWPGHNKVSTDIPSGIFEGIHKREETWESAIAVGAEIVPGTHIIKIQTEIKYQYTDYRYDAYLTGDPVTTHRVTKAKVRWEANLAFKSAVNAARLETDVKVQPPECYAEIDEAEHGIFGSLLEKRKVDEYMTEKVEKHLREKVKVEDITTSINVGLQKYPPFVFSGGGTFFMKSPTFTSEYDLQVYLDTKMGREKQREKGE</sequence>
<proteinExistence type="predicted"/>
<name>A0A8H3H5K1_9AGAM</name>
<accession>A0A8H3H5K1</accession>
<protein>
    <submittedName>
        <fullName evidence="1">Uncharacterized protein</fullName>
    </submittedName>
</protein>
<comment type="caution">
    <text evidence="1">The sequence shown here is derived from an EMBL/GenBank/DDBJ whole genome shotgun (WGS) entry which is preliminary data.</text>
</comment>
<dbReference type="EMBL" id="CAJMWW010000666">
    <property type="protein sequence ID" value="CAE6481995.1"/>
    <property type="molecule type" value="Genomic_DNA"/>
</dbReference>